<proteinExistence type="predicted"/>
<accession>A0ABS8PRI2</accession>
<dbReference type="RefSeq" id="WP_231004949.1">
    <property type="nucleotide sequence ID" value="NZ_JAJNEC010000005.1"/>
</dbReference>
<comment type="caution">
    <text evidence="1">The sequence shown here is derived from an EMBL/GenBank/DDBJ whole genome shotgun (WGS) entry which is preliminary data.</text>
</comment>
<evidence type="ECO:0000313" key="2">
    <source>
        <dbReference type="Proteomes" id="UP001199816"/>
    </source>
</evidence>
<name>A0ABS8PRI2_9BACT</name>
<keyword evidence="2" id="KW-1185">Reference proteome</keyword>
<dbReference type="Proteomes" id="UP001199816">
    <property type="component" value="Unassembled WGS sequence"/>
</dbReference>
<reference evidence="1 2" key="1">
    <citation type="submission" date="2021-11" db="EMBL/GenBank/DDBJ databases">
        <title>Genomic of Niabella pedocola.</title>
        <authorList>
            <person name="Wu T."/>
        </authorList>
    </citation>
    <scope>NUCLEOTIDE SEQUENCE [LARGE SCALE GENOMIC DNA]</scope>
    <source>
        <strain evidence="1 2">JCM 31011</strain>
    </source>
</reference>
<dbReference type="PROSITE" id="PS51257">
    <property type="entry name" value="PROKAR_LIPOPROTEIN"/>
    <property type="match status" value="1"/>
</dbReference>
<evidence type="ECO:0008006" key="3">
    <source>
        <dbReference type="Google" id="ProtNLM"/>
    </source>
</evidence>
<dbReference type="EMBL" id="JAJNEC010000005">
    <property type="protein sequence ID" value="MCD2423688.1"/>
    <property type="molecule type" value="Genomic_DNA"/>
</dbReference>
<gene>
    <name evidence="1" type="ORF">LQ567_13005</name>
</gene>
<sequence length="136" mass="14920">MKKIMGSLIPGITCFLFACSHTPSLEDAKKEDAERLQNVYIEITAMAAPVSCTKASDWKWMPIGAKACGGPTGYLPYHISVDEDYLKHRVNAYTDLQKAFNKKWGAISDCSIPFAPSGIQCENNKPVFTYSAPPGI</sequence>
<organism evidence="1 2">
    <name type="scientific">Niabella pedocola</name>
    <dbReference type="NCBI Taxonomy" id="1752077"/>
    <lineage>
        <taxon>Bacteria</taxon>
        <taxon>Pseudomonadati</taxon>
        <taxon>Bacteroidota</taxon>
        <taxon>Chitinophagia</taxon>
        <taxon>Chitinophagales</taxon>
        <taxon>Chitinophagaceae</taxon>
        <taxon>Niabella</taxon>
    </lineage>
</organism>
<protein>
    <recommendedName>
        <fullName evidence="3">Lipoprotein</fullName>
    </recommendedName>
</protein>
<evidence type="ECO:0000313" key="1">
    <source>
        <dbReference type="EMBL" id="MCD2423688.1"/>
    </source>
</evidence>